<dbReference type="Proteomes" id="UP001190700">
    <property type="component" value="Unassembled WGS sequence"/>
</dbReference>
<name>A0AAE0L3Y0_9CHLO</name>
<keyword evidence="3" id="KW-1185">Reference proteome</keyword>
<dbReference type="EMBL" id="LGRX02009925">
    <property type="protein sequence ID" value="KAK3271231.1"/>
    <property type="molecule type" value="Genomic_DNA"/>
</dbReference>
<reference evidence="2 3" key="1">
    <citation type="journal article" date="2015" name="Genome Biol. Evol.">
        <title>Comparative Genomics of a Bacterivorous Green Alga Reveals Evolutionary Causalities and Consequences of Phago-Mixotrophic Mode of Nutrition.</title>
        <authorList>
            <person name="Burns J.A."/>
            <person name="Paasch A."/>
            <person name="Narechania A."/>
            <person name="Kim E."/>
        </authorList>
    </citation>
    <scope>NUCLEOTIDE SEQUENCE [LARGE SCALE GENOMIC DNA]</scope>
    <source>
        <strain evidence="2 3">PLY_AMNH</strain>
    </source>
</reference>
<evidence type="ECO:0000313" key="2">
    <source>
        <dbReference type="EMBL" id="KAK3271231.1"/>
    </source>
</evidence>
<gene>
    <name evidence="2" type="ORF">CYMTET_20412</name>
</gene>
<dbReference type="SMART" id="SM01411">
    <property type="entry name" value="Ephrin_rec_like"/>
    <property type="match status" value="2"/>
</dbReference>
<comment type="caution">
    <text evidence="2">The sequence shown here is derived from an EMBL/GenBank/DDBJ whole genome shotgun (WGS) entry which is preliminary data.</text>
</comment>
<sequence>SNTSDGEKYLVSIKNTDRSFNQMSLHMWVDIPASTFESWQSTTTFRVEILLSAECPPNTDKDVCATAASDCLEISGLDTLPQSLVRGVFDREPPGVAVNMLRSALGGSTYSSDKKCRLCPVGTYSELNEPCQPCEPGSISFEPGTAKCSPCRAGEYVNSSGASACNLCDPGYVQPETGQRECHPCSAGYFAGSPGLAECSICAAETYSDHSGAQKCLECPENTNNNQRINWGGGTYADFLPNSSAQCVPKPGYYGEAGQVAASCPDGGVCCSCVDDAFVDLQDGLDRLGNIDGFNYDKYCICQSGAMPYPYPRHGYTRSEAEGYEDVMIACTLEV</sequence>
<feature type="domain" description="Tyrosine-protein kinase ephrin type A/B receptor-like" evidence="1">
    <location>
        <begin position="188"/>
        <end position="226"/>
    </location>
</feature>
<dbReference type="Gene3D" id="2.10.50.10">
    <property type="entry name" value="Tumor Necrosis Factor Receptor, subunit A, domain 2"/>
    <property type="match status" value="3"/>
</dbReference>
<proteinExistence type="predicted"/>
<evidence type="ECO:0000259" key="1">
    <source>
        <dbReference type="Pfam" id="PF07699"/>
    </source>
</evidence>
<dbReference type="InterPro" id="IPR009030">
    <property type="entry name" value="Growth_fac_rcpt_cys_sf"/>
</dbReference>
<dbReference type="PANTHER" id="PTHR46967">
    <property type="entry name" value="INSULIN-LIKE GROWTH FACTOR BINDING PROTEIN,N-TERMINAL"/>
    <property type="match status" value="1"/>
</dbReference>
<accession>A0AAE0L3Y0</accession>
<feature type="non-terminal residue" evidence="2">
    <location>
        <position position="1"/>
    </location>
</feature>
<dbReference type="InterPro" id="IPR011641">
    <property type="entry name" value="Tyr-kin_ephrin_A/B_rcpt-like"/>
</dbReference>
<organism evidence="2 3">
    <name type="scientific">Cymbomonas tetramitiformis</name>
    <dbReference type="NCBI Taxonomy" id="36881"/>
    <lineage>
        <taxon>Eukaryota</taxon>
        <taxon>Viridiplantae</taxon>
        <taxon>Chlorophyta</taxon>
        <taxon>Pyramimonadophyceae</taxon>
        <taxon>Pyramimonadales</taxon>
        <taxon>Pyramimonadaceae</taxon>
        <taxon>Cymbomonas</taxon>
    </lineage>
</organism>
<protein>
    <recommendedName>
        <fullName evidence="1">Tyrosine-protein kinase ephrin type A/B receptor-like domain-containing protein</fullName>
    </recommendedName>
</protein>
<dbReference type="SUPFAM" id="SSF57184">
    <property type="entry name" value="Growth factor receptor domain"/>
    <property type="match status" value="1"/>
</dbReference>
<dbReference type="Pfam" id="PF07699">
    <property type="entry name" value="Ephrin_rec_like"/>
    <property type="match status" value="1"/>
</dbReference>
<dbReference type="PANTHER" id="PTHR46967:SF2">
    <property type="entry name" value="SUSHI, VON WILLEBRAND FACTOR TYPE A, EGF AND PENTRAXIN DOMAIN-CONTAINING PROTEIN 1-LIKE"/>
    <property type="match status" value="1"/>
</dbReference>
<dbReference type="AlphaFoldDB" id="A0AAE0L3Y0"/>
<evidence type="ECO:0000313" key="3">
    <source>
        <dbReference type="Proteomes" id="UP001190700"/>
    </source>
</evidence>